<organism evidence="2 3">
    <name type="scientific">Catenulispora pinistramenti</name>
    <dbReference type="NCBI Taxonomy" id="2705254"/>
    <lineage>
        <taxon>Bacteria</taxon>
        <taxon>Bacillati</taxon>
        <taxon>Actinomycetota</taxon>
        <taxon>Actinomycetes</taxon>
        <taxon>Catenulisporales</taxon>
        <taxon>Catenulisporaceae</taxon>
        <taxon>Catenulispora</taxon>
    </lineage>
</organism>
<feature type="compositionally biased region" description="Polar residues" evidence="1">
    <location>
        <begin position="1779"/>
        <end position="1805"/>
    </location>
</feature>
<dbReference type="EMBL" id="JAAFYZ010000234">
    <property type="protein sequence ID" value="MBS2553146.1"/>
    <property type="molecule type" value="Genomic_DNA"/>
</dbReference>
<keyword evidence="3" id="KW-1185">Reference proteome</keyword>
<dbReference type="Proteomes" id="UP000730482">
    <property type="component" value="Unassembled WGS sequence"/>
</dbReference>
<dbReference type="RefSeq" id="WP_212019407.1">
    <property type="nucleotide sequence ID" value="NZ_JAAFYZ010000234.1"/>
</dbReference>
<gene>
    <name evidence="2" type="ORF">KGQ19_40460</name>
</gene>
<reference evidence="2 3" key="1">
    <citation type="submission" date="2020-02" db="EMBL/GenBank/DDBJ databases">
        <title>Acidophilic actinobacteria isolated from forest soil.</title>
        <authorList>
            <person name="Golinska P."/>
        </authorList>
    </citation>
    <scope>NUCLEOTIDE SEQUENCE [LARGE SCALE GENOMIC DNA]</scope>
    <source>
        <strain evidence="2 3">NL8</strain>
    </source>
</reference>
<feature type="region of interest" description="Disordered" evidence="1">
    <location>
        <begin position="1535"/>
        <end position="1555"/>
    </location>
</feature>
<evidence type="ECO:0000313" key="3">
    <source>
        <dbReference type="Proteomes" id="UP000730482"/>
    </source>
</evidence>
<feature type="compositionally biased region" description="Polar residues" evidence="1">
    <location>
        <begin position="1541"/>
        <end position="1554"/>
    </location>
</feature>
<feature type="compositionally biased region" description="Low complexity" evidence="1">
    <location>
        <begin position="675"/>
        <end position="700"/>
    </location>
</feature>
<sequence>MQHQAELLDGYAARIAAVERVEQIRPDAAAVYRAVLSDRPVAGSAAVVARPSLPAFRQQFDQAFDRSWQAVVVTKADTGSAIWHNAASRWQQELHRLRTSLESQARIIQLSRRQVAQTEALTQETRERWDALGQSEADLTDTVLAEFTAQAHALFTVTHVVETSSGRLDPNAARVYHHVLDDLADSLDQRLELAREHRAGAARTRERLADILAPLTETARPITVDPHGEDSFGQVFAAHAHLAWTQYVNTLMAEAETLDIGPWWDTSPQAARSLLQAEASTLIDKATATLAFADALSGLGDQLTATVEAALADPGAPGGRARPETLDKAAAAIIVQARAVYRGITATRPLSDVPSLVRSRFEELAAELRAMFAFRVQARTRVVDAVRDAEGAIPAPIADQVLHDLLTAADTWYQHTMAGRPRRTDRPEAVQRELDTTLTGIRERLAFENLVHLHVERAAIGDVGIAEEFFERSPARLTADGMERIGRQWAEDVQAAISTARQELAAKRFAVEHLDAASAAVGRSLEALSAALPTRLTAELHRAEAIQEADTAFADLTTRHALPETALQTLAEDFRNEWVRNSQLVHEAEHIAPEQVETSNDATHLVVWVNSALKRLGGPGTPAVSLAEIAPVRDDQARITPGLTLPWMAERIAYAMLGRQRPRLPGAGTPPSPGEATSSTEAPAESSAQAQRRAAAATQPDSDTESQLTGLAADADVVEEVLAGSRWGTRFPFRPAEHVGESLDAHATSGHGHQAIEMEDLTRPAESNGSPFLVPGALGDLIVGGSARFEAGQARLWARRVLQTTHLPEPAMQGLTAAARQEMRTEVENALADLLASEPDSTRSEQENLAWEEKLHLGHAFVSQDRLVWLKPVLRDVRPRPTPASSMVEEKTGGAREYRVSFGSTVGEGVTSQEKRWEGATQFINVLAHNASRIAASVVAVPLISVTGATAGKDSWAKLNIAGSKPFVQDRVAHHADLVFRVFVDGQEARYAVRDPAVTPATTRPAVDEVAGETDTVGSEESAALVSAEFTGEELAEMVASKHPGTVVPRGLVVEYAAAFVGEQAQQPLDVVPEHEAGSAGDVTGSADETATRSDALGHARSRIPLVLNAIDITSAVADLHAALRGADLRAHVVVHVLKELKEQLSERGLRNRSRLVLGAGDMSGPIVVRGRAGGKLFDGHLRIRLAAEENGVKLHSLAKQVTVRDDIGSGTTLTHDNKFESTATLSASYTASGLRWAADPNEPVPSVSITGTAPMLAGGGAAKRGGSTGEGAQTLTHTVLNATDDLVRATATLRLEIDVVSRTHQVRTVEARVPSEIGAPLRGGRGIRFLARDWALPEEEVSQTRPAWLDTDTAGEAPFAYTDHPGYTRYGSGPAGVDMAFAVATMMPGSERVERQFRTMIAARVPELTFRQTFGTPLNPTAVDNELASFFGRHALEADISEALHGIVHTVAVADRQFRLTAKLHLRREPFDEFAFASTVNQRQMTTTESTSGVDRTDGFAVGAGAGFRLDVEPKNESAEPDQSGGRFQFSASPEYAREYSSTDTFQTASSSYRRTEATGTVDEKAYDAAWELSFEEVAADSPKTTVWLSRPGVVTAQVIAPPIAVEPEMHSPLVNSARRLNVTRPLPVVGGATSGLYAQFAQMPHLLNGVEDLYRELHGTAAMAATEVPAVLTRLLSPKSLSAHFEEMSSLHGWVAGLPRRGGWNQAVQVRLQVVEHVRERGITSERRELEQYQAGRSMYTSARGVAASGALAAELSGQYRYTRRGAETRTGPNLPESASTSQAGTVSATQASTAARSESTAPPATGARRFVPGAFDDSIDEDFAEDFSRDATVVEELRDEELRVPGAFPTLRDHTGDTSLHRRGPTVVNPGGQQENAALRDNEVLRAGLSFGAGGASGWGSTHNTGTGDIHVSRVTYVDTATVADGTVYPVHPTVIRGDVRIVVNLIRWRDGTDWLGNLRNRLARGERTGAEGEQEEAFKSLSLAQHYGHAATVLVPHRLLERIDEGLAAWVAKTAVLPGRISDPADLLAETAPITAAHADSLSAALDALSETVLAMRAAADTAMRADQPAGGDLRTLADSVAAVSDAIGVVRHAAQEEVQALDRILPFARLLHRNSVEGASAVSRLSDQVEMADGGAAHAAALTTRLRYQATRIANFGQGVDALAERLKSIVGLADEAELKISILMQEFAAPPADAAARVAVAVAVVLADDDTLLNSTARQTLPADLAVLAARQSLLADGTDDLVAQAAALVGHIDDAAADEPVTRGYHRLLPVTALHAEELEAPLVFDNVVEALARGGLLRRVPVGDSPIPHLSVEGTQPVIPDDLYRALRSNFSSEALRNQFHALMGSGVVGWYAVPKWEGLGARLVRVRVRAKELKPAFTHRLRTDAKMMLRSEAVTQTERVSDKSRRYFGSAAGKINGGRSNFHGGVSVDAGVDIEDLTSQGQQTKDVDIYRVDPKDPSLAEFGHKVDLRVEIDVAGSLPAIVAAPRDLLSSAWNRAATGLGLESSAVSKAVAGAAQTMWGYIAPWTAVLSKAGAYLGMEGANISHHDSFLVHDQEVRTLVPTSFTVPATDDSAVTSWHRPHVRSYERRWVPPTLTVPDDTAASALSDLHPWDIEALYPLRTWAKVAALNTVTPPVIEPAAAAKVTARLASPTPGSVAEAIYDHAVSYNTVRPRIESLLRGTYLIPVGDTVVRARLRLTGYEDFLAESSRMKVRRYNPTTTAPKNENETSFAYSFGGGVDLVGVPRSGQHLVVNLPAKREWKSQAKNVYEVGMTDESNRLNDTSYRTFLFDTVLELEPVARPGHPPRRALHIVVPGGLVASIPNEGPEELATRLATLIGRTPPVSAAKTPADPERGDLPVAEPTEAVAAALDQVRVIAESADEIRESAILTDAAMARALEDLLNEDAEFED</sequence>
<name>A0ABS5L4B8_9ACTN</name>
<evidence type="ECO:0000313" key="2">
    <source>
        <dbReference type="EMBL" id="MBS2553146.1"/>
    </source>
</evidence>
<feature type="region of interest" description="Disordered" evidence="1">
    <location>
        <begin position="661"/>
        <end position="709"/>
    </location>
</feature>
<comment type="caution">
    <text evidence="2">The sequence shown here is derived from an EMBL/GenBank/DDBJ whole genome shotgun (WGS) entry which is preliminary data.</text>
</comment>
<feature type="region of interest" description="Disordered" evidence="1">
    <location>
        <begin position="1075"/>
        <end position="1096"/>
    </location>
</feature>
<protein>
    <submittedName>
        <fullName evidence="2">Uncharacterized protein</fullName>
    </submittedName>
</protein>
<accession>A0ABS5L4B8</accession>
<feature type="region of interest" description="Disordered" evidence="1">
    <location>
        <begin position="1767"/>
        <end position="1813"/>
    </location>
</feature>
<evidence type="ECO:0000256" key="1">
    <source>
        <dbReference type="SAM" id="MobiDB-lite"/>
    </source>
</evidence>
<proteinExistence type="predicted"/>